<comment type="catalytic activity">
    <reaction evidence="1">
        <text>ATP + protein L-histidine = ADP + protein N-phospho-L-histidine.</text>
        <dbReference type="EC" id="2.7.13.3"/>
    </reaction>
</comment>
<feature type="coiled-coil region" evidence="9">
    <location>
        <begin position="54"/>
        <end position="88"/>
    </location>
</feature>
<protein>
    <recommendedName>
        <fullName evidence="2">histidine kinase</fullName>
        <ecNumber evidence="2">2.7.13.3</ecNumber>
    </recommendedName>
</protein>
<evidence type="ECO:0000256" key="9">
    <source>
        <dbReference type="SAM" id="Coils"/>
    </source>
</evidence>
<dbReference type="Proteomes" id="UP000293142">
    <property type="component" value="Unassembled WGS sequence"/>
</dbReference>
<organism evidence="12 13">
    <name type="scientific">Paenibacillus thalictri</name>
    <dbReference type="NCBI Taxonomy" id="2527873"/>
    <lineage>
        <taxon>Bacteria</taxon>
        <taxon>Bacillati</taxon>
        <taxon>Bacillota</taxon>
        <taxon>Bacilli</taxon>
        <taxon>Bacillales</taxon>
        <taxon>Paenibacillaceae</taxon>
        <taxon>Paenibacillus</taxon>
    </lineage>
</organism>
<keyword evidence="8" id="KW-0902">Two-component regulatory system</keyword>
<evidence type="ECO:0000313" key="13">
    <source>
        <dbReference type="Proteomes" id="UP000293142"/>
    </source>
</evidence>
<dbReference type="GO" id="GO:0005524">
    <property type="term" value="F:ATP binding"/>
    <property type="evidence" value="ECO:0007669"/>
    <property type="project" value="UniProtKB-KW"/>
</dbReference>
<keyword evidence="4" id="KW-0808">Transferase</keyword>
<name>A0A4Q9DFC6_9BACL</name>
<evidence type="ECO:0000256" key="7">
    <source>
        <dbReference type="ARBA" id="ARBA00022840"/>
    </source>
</evidence>
<gene>
    <name evidence="12" type="ORF">EYB31_34690</name>
</gene>
<evidence type="ECO:0000256" key="1">
    <source>
        <dbReference type="ARBA" id="ARBA00000085"/>
    </source>
</evidence>
<keyword evidence="13" id="KW-1185">Reference proteome</keyword>
<evidence type="ECO:0000313" key="12">
    <source>
        <dbReference type="EMBL" id="TBL69955.1"/>
    </source>
</evidence>
<evidence type="ECO:0000256" key="4">
    <source>
        <dbReference type="ARBA" id="ARBA00022679"/>
    </source>
</evidence>
<dbReference type="GO" id="GO:0016020">
    <property type="term" value="C:membrane"/>
    <property type="evidence" value="ECO:0007669"/>
    <property type="project" value="InterPro"/>
</dbReference>
<keyword evidence="5" id="KW-0547">Nucleotide-binding</keyword>
<evidence type="ECO:0000256" key="2">
    <source>
        <dbReference type="ARBA" id="ARBA00012438"/>
    </source>
</evidence>
<dbReference type="EC" id="2.7.13.3" evidence="2"/>
<keyword evidence="9" id="KW-0175">Coiled coil</keyword>
<evidence type="ECO:0000256" key="8">
    <source>
        <dbReference type="ARBA" id="ARBA00023012"/>
    </source>
</evidence>
<keyword evidence="6 12" id="KW-0418">Kinase</keyword>
<dbReference type="Gene3D" id="1.20.5.1930">
    <property type="match status" value="1"/>
</dbReference>
<dbReference type="Pfam" id="PF02518">
    <property type="entry name" value="HATPase_c"/>
    <property type="match status" value="1"/>
</dbReference>
<evidence type="ECO:0000256" key="5">
    <source>
        <dbReference type="ARBA" id="ARBA00022741"/>
    </source>
</evidence>
<keyword evidence="7" id="KW-0067">ATP-binding</keyword>
<dbReference type="InterPro" id="IPR011712">
    <property type="entry name" value="Sig_transdc_His_kin_sub3_dim/P"/>
</dbReference>
<dbReference type="GO" id="GO:0000155">
    <property type="term" value="F:phosphorelay sensor kinase activity"/>
    <property type="evidence" value="ECO:0007669"/>
    <property type="project" value="InterPro"/>
</dbReference>
<dbReference type="AlphaFoldDB" id="A0A4Q9DFC6"/>
<proteinExistence type="predicted"/>
<sequence length="284" mass="32751">MLYKHLKSLILIIPTLTIGLWEYIRHSFLLPYISMELGNWLAPLLVFFVTMTLLRHLFSMIEELQEELQKEKAVKAALEEREKIAQELHDGIAQSLFLLSVRVNRLEQNETNVQSEEVKSAYHGLRKTIHEVNDYVRQAIAGLRYPVNPASKPWLESVQHLSEEFQQDTGISVHLDWTLSENRISMKEKVELYSTIREAMINAYKHAGASNLWIRGEDREQNGWQCVIRDDGRGFASDVGKETETTGGFGLLMIRERAAALNWRFGINRELEQTIVKVGKEDLS</sequence>
<dbReference type="OrthoDB" id="773385at2"/>
<dbReference type="InterPro" id="IPR036890">
    <property type="entry name" value="HATPase_C_sf"/>
</dbReference>
<dbReference type="Pfam" id="PF07730">
    <property type="entry name" value="HisKA_3"/>
    <property type="match status" value="1"/>
</dbReference>
<comment type="caution">
    <text evidence="12">The sequence shown here is derived from an EMBL/GenBank/DDBJ whole genome shotgun (WGS) entry which is preliminary data.</text>
</comment>
<dbReference type="PANTHER" id="PTHR24421:SF10">
    <property type="entry name" value="NITRATE_NITRITE SENSOR PROTEIN NARQ"/>
    <property type="match status" value="1"/>
</dbReference>
<evidence type="ECO:0000259" key="11">
    <source>
        <dbReference type="Pfam" id="PF07730"/>
    </source>
</evidence>
<dbReference type="CDD" id="cd16917">
    <property type="entry name" value="HATPase_UhpB-NarQ-NarX-like"/>
    <property type="match status" value="1"/>
</dbReference>
<dbReference type="GO" id="GO:0046983">
    <property type="term" value="F:protein dimerization activity"/>
    <property type="evidence" value="ECO:0007669"/>
    <property type="project" value="InterPro"/>
</dbReference>
<evidence type="ECO:0000256" key="6">
    <source>
        <dbReference type="ARBA" id="ARBA00022777"/>
    </source>
</evidence>
<feature type="domain" description="Histidine kinase/HSP90-like ATPase" evidence="10">
    <location>
        <begin position="190"/>
        <end position="267"/>
    </location>
</feature>
<evidence type="ECO:0000256" key="3">
    <source>
        <dbReference type="ARBA" id="ARBA00022553"/>
    </source>
</evidence>
<dbReference type="InterPro" id="IPR050482">
    <property type="entry name" value="Sensor_HK_TwoCompSys"/>
</dbReference>
<dbReference type="Gene3D" id="3.30.565.10">
    <property type="entry name" value="Histidine kinase-like ATPase, C-terminal domain"/>
    <property type="match status" value="1"/>
</dbReference>
<dbReference type="EMBL" id="SIRE01000035">
    <property type="protein sequence ID" value="TBL69955.1"/>
    <property type="molecule type" value="Genomic_DNA"/>
</dbReference>
<evidence type="ECO:0000259" key="10">
    <source>
        <dbReference type="Pfam" id="PF02518"/>
    </source>
</evidence>
<keyword evidence="3" id="KW-0597">Phosphoprotein</keyword>
<dbReference type="PANTHER" id="PTHR24421">
    <property type="entry name" value="NITRATE/NITRITE SENSOR PROTEIN NARX-RELATED"/>
    <property type="match status" value="1"/>
</dbReference>
<dbReference type="InterPro" id="IPR003594">
    <property type="entry name" value="HATPase_dom"/>
</dbReference>
<dbReference type="SUPFAM" id="SSF55874">
    <property type="entry name" value="ATPase domain of HSP90 chaperone/DNA topoisomerase II/histidine kinase"/>
    <property type="match status" value="1"/>
</dbReference>
<reference evidence="12 13" key="1">
    <citation type="submission" date="2019-02" db="EMBL/GenBank/DDBJ databases">
        <title>Paenibacillus sp. nov., isolated from surface-sterilized tissue of Thalictrum simplex L.</title>
        <authorList>
            <person name="Tuo L."/>
        </authorList>
    </citation>
    <scope>NUCLEOTIDE SEQUENCE [LARGE SCALE GENOMIC DNA]</scope>
    <source>
        <strain evidence="12 13">N2SHLJ1</strain>
    </source>
</reference>
<accession>A0A4Q9DFC6</accession>
<feature type="domain" description="Signal transduction histidine kinase subgroup 3 dimerisation and phosphoacceptor" evidence="11">
    <location>
        <begin position="80"/>
        <end position="146"/>
    </location>
</feature>